<dbReference type="OrthoDB" id="2121828at2759"/>
<evidence type="ECO:0000313" key="11">
    <source>
        <dbReference type="EMBL" id="RXW21132.1"/>
    </source>
</evidence>
<dbReference type="InterPro" id="IPR011706">
    <property type="entry name" value="Cu-oxidase_C"/>
</dbReference>
<dbReference type="InterPro" id="IPR045087">
    <property type="entry name" value="Cu-oxidase_fam"/>
</dbReference>
<evidence type="ECO:0000256" key="1">
    <source>
        <dbReference type="ARBA" id="ARBA00010609"/>
    </source>
</evidence>
<dbReference type="InterPro" id="IPR001117">
    <property type="entry name" value="Cu-oxidase_2nd"/>
</dbReference>
<evidence type="ECO:0000259" key="8">
    <source>
        <dbReference type="Pfam" id="PF00394"/>
    </source>
</evidence>
<dbReference type="CDD" id="cd13903">
    <property type="entry name" value="CuRO_3_Tv-LCC_like"/>
    <property type="match status" value="1"/>
</dbReference>
<gene>
    <name evidence="11" type="ORF">EST38_g4725</name>
</gene>
<evidence type="ECO:0008006" key="13">
    <source>
        <dbReference type="Google" id="ProtNLM"/>
    </source>
</evidence>
<keyword evidence="5" id="KW-1015">Disulfide bond</keyword>
<proteinExistence type="inferred from homology"/>
<comment type="similarity">
    <text evidence="1">Belongs to the multicopper oxidase family.</text>
</comment>
<sequence length="531" mass="57734">MFKSLLSYTLLVVSVSPLLAWGQVINPSDTITVSNINAAPDGFDRPVIGVNGVHPSPLIKANKGDSFNLNVVNNLDDPTMLRSTSIHWHGIFQKGTTWADGAESVSQCPISPDNSFRYTFSSGDHAGTFWYHSHFGTQYCDGLRGPMVIYDDNDPHKSLYEIDDALSIPNVAPRYHTQAPSLPQPALSDATLINGKGRSVNGDKTIPLSIVNVEKDKKYRIRLVSLSCDPNYRFSIDNHKLLVIEADGQLTEPVEVDQIQIFAGQRYSFVLHANQDPNNYWVRALPNIGRNGLANTFSGGVNSAILRYAGVEAAEPTTSQPAAPTVLQETALHPLQNKAAPGTPGRGAADVNLRFNMAFSGGRFLINGTAYDPPSVPVLLQILSGAREPKDLLPAGSVYSLPRDKVVEVTFPGLNTAGPHPFHMHGHAFSVIRSAGSNVDNYVDPVRRDVVDLGGNNDQVTIRFTTDNPGPWFFHCHIEFHLAAGLAIVFAEDTESTAIENPVPEAWSQLCQTFDNLPASLKSIQTVPQAP</sequence>
<feature type="domain" description="Plastocyanin-like" evidence="10">
    <location>
        <begin position="33"/>
        <end position="153"/>
    </location>
</feature>
<evidence type="ECO:0000256" key="2">
    <source>
        <dbReference type="ARBA" id="ARBA00022723"/>
    </source>
</evidence>
<dbReference type="EMBL" id="SDEE01000120">
    <property type="protein sequence ID" value="RXW21132.1"/>
    <property type="molecule type" value="Genomic_DNA"/>
</dbReference>
<dbReference type="STRING" id="2316362.A0A4Q2DPM9"/>
<dbReference type="FunFam" id="2.60.40.420:FF:000045">
    <property type="entry name" value="Laccase 2"/>
    <property type="match status" value="1"/>
</dbReference>
<dbReference type="Gene3D" id="2.60.40.420">
    <property type="entry name" value="Cupredoxins - blue copper proteins"/>
    <property type="match status" value="3"/>
</dbReference>
<dbReference type="Pfam" id="PF07732">
    <property type="entry name" value="Cu-oxidase_3"/>
    <property type="match status" value="1"/>
</dbReference>
<dbReference type="AlphaFoldDB" id="A0A4Q2DPM9"/>
<keyword evidence="2" id="KW-0479">Metal-binding</keyword>
<accession>A0A4Q2DPM9</accession>
<evidence type="ECO:0000256" key="3">
    <source>
        <dbReference type="ARBA" id="ARBA00023002"/>
    </source>
</evidence>
<dbReference type="GO" id="GO:0005507">
    <property type="term" value="F:copper ion binding"/>
    <property type="evidence" value="ECO:0007669"/>
    <property type="project" value="InterPro"/>
</dbReference>
<dbReference type="InterPro" id="IPR008972">
    <property type="entry name" value="Cupredoxin"/>
</dbReference>
<evidence type="ECO:0000256" key="6">
    <source>
        <dbReference type="ARBA" id="ARBA00023180"/>
    </source>
</evidence>
<evidence type="ECO:0000256" key="7">
    <source>
        <dbReference type="SAM" id="SignalP"/>
    </source>
</evidence>
<dbReference type="GO" id="GO:0016491">
    <property type="term" value="F:oxidoreductase activity"/>
    <property type="evidence" value="ECO:0007669"/>
    <property type="project" value="UniProtKB-KW"/>
</dbReference>
<feature type="chain" id="PRO_5020912385" description="Laccase" evidence="7">
    <location>
        <begin position="23"/>
        <end position="531"/>
    </location>
</feature>
<evidence type="ECO:0000313" key="12">
    <source>
        <dbReference type="Proteomes" id="UP000290288"/>
    </source>
</evidence>
<dbReference type="InterPro" id="IPR002355">
    <property type="entry name" value="Cu_oxidase_Cu_BS"/>
</dbReference>
<evidence type="ECO:0000259" key="10">
    <source>
        <dbReference type="Pfam" id="PF07732"/>
    </source>
</evidence>
<keyword evidence="7" id="KW-0732">Signal</keyword>
<dbReference type="Pfam" id="PF00394">
    <property type="entry name" value="Cu-oxidase"/>
    <property type="match status" value="1"/>
</dbReference>
<evidence type="ECO:0000256" key="5">
    <source>
        <dbReference type="ARBA" id="ARBA00023157"/>
    </source>
</evidence>
<dbReference type="SUPFAM" id="SSF49503">
    <property type="entry name" value="Cupredoxins"/>
    <property type="match status" value="3"/>
</dbReference>
<evidence type="ECO:0000256" key="4">
    <source>
        <dbReference type="ARBA" id="ARBA00023008"/>
    </source>
</evidence>
<dbReference type="InterPro" id="IPR033138">
    <property type="entry name" value="Cu_oxidase_CS"/>
</dbReference>
<evidence type="ECO:0000259" key="9">
    <source>
        <dbReference type="Pfam" id="PF07731"/>
    </source>
</evidence>
<dbReference type="InterPro" id="IPR011707">
    <property type="entry name" value="Cu-oxidase-like_N"/>
</dbReference>
<dbReference type="PROSITE" id="PS00079">
    <property type="entry name" value="MULTICOPPER_OXIDASE1"/>
    <property type="match status" value="2"/>
</dbReference>
<keyword evidence="3" id="KW-0560">Oxidoreductase</keyword>
<feature type="domain" description="Plastocyanin-like" evidence="9">
    <location>
        <begin position="373"/>
        <end position="495"/>
    </location>
</feature>
<name>A0A4Q2DPM9_9AGAR</name>
<keyword evidence="6" id="KW-0325">Glycoprotein</keyword>
<organism evidence="11 12">
    <name type="scientific">Candolleomyces aberdarensis</name>
    <dbReference type="NCBI Taxonomy" id="2316362"/>
    <lineage>
        <taxon>Eukaryota</taxon>
        <taxon>Fungi</taxon>
        <taxon>Dikarya</taxon>
        <taxon>Basidiomycota</taxon>
        <taxon>Agaricomycotina</taxon>
        <taxon>Agaricomycetes</taxon>
        <taxon>Agaricomycetidae</taxon>
        <taxon>Agaricales</taxon>
        <taxon>Agaricineae</taxon>
        <taxon>Psathyrellaceae</taxon>
        <taxon>Candolleomyces</taxon>
    </lineage>
</organism>
<keyword evidence="4" id="KW-0186">Copper</keyword>
<feature type="domain" description="Plastocyanin-like" evidence="8">
    <location>
        <begin position="185"/>
        <end position="310"/>
    </location>
</feature>
<protein>
    <recommendedName>
        <fullName evidence="13">Laccase</fullName>
    </recommendedName>
</protein>
<dbReference type="CDD" id="cd13856">
    <property type="entry name" value="CuRO_1_Tv-LCC_like"/>
    <property type="match status" value="1"/>
</dbReference>
<keyword evidence="12" id="KW-1185">Reference proteome</keyword>
<reference evidence="11 12" key="1">
    <citation type="submission" date="2019-01" db="EMBL/GenBank/DDBJ databases">
        <title>Draft genome sequence of Psathyrella aberdarensis IHI B618.</title>
        <authorList>
            <person name="Buettner E."/>
            <person name="Kellner H."/>
        </authorList>
    </citation>
    <scope>NUCLEOTIDE SEQUENCE [LARGE SCALE GENOMIC DNA]</scope>
    <source>
        <strain evidence="11 12">IHI B618</strain>
    </source>
</reference>
<comment type="caution">
    <text evidence="11">The sequence shown here is derived from an EMBL/GenBank/DDBJ whole genome shotgun (WGS) entry which is preliminary data.</text>
</comment>
<dbReference type="PANTHER" id="PTHR11709">
    <property type="entry name" value="MULTI-COPPER OXIDASE"/>
    <property type="match status" value="1"/>
</dbReference>
<feature type="signal peptide" evidence="7">
    <location>
        <begin position="1"/>
        <end position="22"/>
    </location>
</feature>
<dbReference type="PROSITE" id="PS00080">
    <property type="entry name" value="MULTICOPPER_OXIDASE2"/>
    <property type="match status" value="1"/>
</dbReference>
<dbReference type="SMR" id="A0A4Q2DPM9"/>
<dbReference type="Proteomes" id="UP000290288">
    <property type="component" value="Unassembled WGS sequence"/>
</dbReference>
<dbReference type="Pfam" id="PF07731">
    <property type="entry name" value="Cu-oxidase_2"/>
    <property type="match status" value="1"/>
</dbReference>
<dbReference type="PANTHER" id="PTHR11709:SF511">
    <property type="entry name" value="LACCASE"/>
    <property type="match status" value="1"/>
</dbReference>